<keyword evidence="3" id="KW-1185">Reference proteome</keyword>
<evidence type="ECO:0000313" key="2">
    <source>
        <dbReference type="EMBL" id="GEB84421.1"/>
    </source>
</evidence>
<feature type="transmembrane region" description="Helical" evidence="1">
    <location>
        <begin position="60"/>
        <end position="83"/>
    </location>
</feature>
<dbReference type="Proteomes" id="UP000317730">
    <property type="component" value="Unassembled WGS sequence"/>
</dbReference>
<dbReference type="RefSeq" id="WP_141374367.1">
    <property type="nucleotide sequence ID" value="NZ_BAPL01000017.1"/>
</dbReference>
<reference evidence="2 3" key="1">
    <citation type="submission" date="2019-06" db="EMBL/GenBank/DDBJ databases">
        <title>Whole genome shotgun sequence of Acetobacter peroxydans NBRC 13755.</title>
        <authorList>
            <person name="Hosoyama A."/>
            <person name="Uohara A."/>
            <person name="Ohji S."/>
            <person name="Ichikawa N."/>
        </authorList>
    </citation>
    <scope>NUCLEOTIDE SEQUENCE [LARGE SCALE GENOMIC DNA]</scope>
    <source>
        <strain evidence="2 3">NBRC 13755</strain>
    </source>
</reference>
<organism evidence="2 3">
    <name type="scientific">Acetobacter peroxydans</name>
    <dbReference type="NCBI Taxonomy" id="104098"/>
    <lineage>
        <taxon>Bacteria</taxon>
        <taxon>Pseudomonadati</taxon>
        <taxon>Pseudomonadota</taxon>
        <taxon>Alphaproteobacteria</taxon>
        <taxon>Acetobacterales</taxon>
        <taxon>Acetobacteraceae</taxon>
        <taxon>Acetobacter</taxon>
    </lineage>
</organism>
<keyword evidence="1" id="KW-0812">Transmembrane</keyword>
<gene>
    <name evidence="2" type="ORF">APE01nite_02180</name>
</gene>
<dbReference type="OrthoDB" id="9980310at2"/>
<dbReference type="AlphaFoldDB" id="A0A4Y3TN29"/>
<proteinExistence type="predicted"/>
<sequence length="94" mass="10179">MIAFIALLCWMFALLCHGLLQPKIQRLLGVGCKHRALLQGLRLVLPLAALAVCMRQPMPLALLLWLGMFSLGGLMAGGMLSVASVRARKPRAEA</sequence>
<evidence type="ECO:0000313" key="3">
    <source>
        <dbReference type="Proteomes" id="UP000317730"/>
    </source>
</evidence>
<keyword evidence="1" id="KW-0472">Membrane</keyword>
<protein>
    <submittedName>
        <fullName evidence="2">Uncharacterized protein</fullName>
    </submittedName>
</protein>
<comment type="caution">
    <text evidence="2">The sequence shown here is derived from an EMBL/GenBank/DDBJ whole genome shotgun (WGS) entry which is preliminary data.</text>
</comment>
<keyword evidence="1" id="KW-1133">Transmembrane helix</keyword>
<dbReference type="EMBL" id="BJMV01000001">
    <property type="protein sequence ID" value="GEB84421.1"/>
    <property type="molecule type" value="Genomic_DNA"/>
</dbReference>
<name>A0A4Y3TN29_9PROT</name>
<accession>A0A4Y3TN29</accession>
<evidence type="ECO:0000256" key="1">
    <source>
        <dbReference type="SAM" id="Phobius"/>
    </source>
</evidence>